<evidence type="ECO:0000256" key="1">
    <source>
        <dbReference type="ARBA" id="ARBA00006515"/>
    </source>
</evidence>
<proteinExistence type="inferred from homology"/>
<feature type="domain" description="NADP-dependent oxidoreductase" evidence="4">
    <location>
        <begin position="29"/>
        <end position="327"/>
    </location>
</feature>
<dbReference type="Pfam" id="PF00248">
    <property type="entry name" value="Aldo_ket_red"/>
    <property type="match status" value="1"/>
</dbReference>
<sequence>MTYNAADDRYESLEYRRAGNSGLDLPAFSFGLWQKFGTDYPYETQREIALHAFDLGITHFDNADRYGPPHRAAQQFFGRVLKHDLAPYRDELILSTKAGNPIGSSPYLKGGSRKSLLTSLEHSLRDLGTDHVDIFYSHSPDLTTPLEETVGALASAVEQGKALYVGVSNYAPERAHEAAVLLRQAGVPLLIHQPRYSVFDRRPELNGLLKLAAEDGFGLIVYSPLAQGLLTNKYLDGIPAGARAQNSAFLSPDVIDDTYRQRAAALNRIAEQRGQSLAQLALQWVLRQPQVTSALIGASSPWQLDHNVKALDFPPLTEEELALIDEHGVHGTGPKL</sequence>
<keyword evidence="6" id="KW-1185">Reference proteome</keyword>
<dbReference type="PANTHER" id="PTHR43150:SF4">
    <property type="entry name" value="L-GLYCERALDEHYDE 3-PHOSPHATE REDUCTASE"/>
    <property type="match status" value="1"/>
</dbReference>
<evidence type="ECO:0000259" key="4">
    <source>
        <dbReference type="Pfam" id="PF00248"/>
    </source>
</evidence>
<dbReference type="RefSeq" id="WP_259866385.1">
    <property type="nucleotide sequence ID" value="NZ_BAAAST010000004.1"/>
</dbReference>
<dbReference type="InterPro" id="IPR005399">
    <property type="entry name" value="K_chnl_volt-dep_bsu_KCNAB-rel"/>
</dbReference>
<dbReference type="InterPro" id="IPR023210">
    <property type="entry name" value="NADP_OxRdtase_dom"/>
</dbReference>
<dbReference type="Gene3D" id="3.20.20.100">
    <property type="entry name" value="NADP-dependent oxidoreductase domain"/>
    <property type="match status" value="1"/>
</dbReference>
<dbReference type="EMBL" id="CP073720">
    <property type="protein sequence ID" value="UWP86821.1"/>
    <property type="molecule type" value="Genomic_DNA"/>
</dbReference>
<comment type="similarity">
    <text evidence="1">Belongs to the shaker potassium channel beta subunit family.</text>
</comment>
<evidence type="ECO:0000256" key="2">
    <source>
        <dbReference type="ARBA" id="ARBA00022857"/>
    </source>
</evidence>
<organism evidence="5 6">
    <name type="scientific">Dactylosporangium fulvum</name>
    <dbReference type="NCBI Taxonomy" id="53359"/>
    <lineage>
        <taxon>Bacteria</taxon>
        <taxon>Bacillati</taxon>
        <taxon>Actinomycetota</taxon>
        <taxon>Actinomycetes</taxon>
        <taxon>Micromonosporales</taxon>
        <taxon>Micromonosporaceae</taxon>
        <taxon>Dactylosporangium</taxon>
    </lineage>
</organism>
<dbReference type="SUPFAM" id="SSF51430">
    <property type="entry name" value="NAD(P)-linked oxidoreductase"/>
    <property type="match status" value="1"/>
</dbReference>
<name>A0ABY5WCH1_9ACTN</name>
<keyword evidence="3" id="KW-0560">Oxidoreductase</keyword>
<dbReference type="Proteomes" id="UP001059617">
    <property type="component" value="Chromosome"/>
</dbReference>
<evidence type="ECO:0000313" key="5">
    <source>
        <dbReference type="EMBL" id="UWP86821.1"/>
    </source>
</evidence>
<dbReference type="PANTHER" id="PTHR43150">
    <property type="entry name" value="HYPERKINETIC, ISOFORM M"/>
    <property type="match status" value="1"/>
</dbReference>
<dbReference type="CDD" id="cd19089">
    <property type="entry name" value="AKR_AKR14A1_2"/>
    <property type="match status" value="1"/>
</dbReference>
<gene>
    <name evidence="5" type="ORF">Dfulv_22280</name>
</gene>
<reference evidence="5" key="2">
    <citation type="submission" date="2022-09" db="EMBL/GenBank/DDBJ databases">
        <title>Biosynthetic gene clusters of Dactylosporangioum fulvum.</title>
        <authorList>
            <person name="Caradec T."/>
        </authorList>
    </citation>
    <scope>NUCLEOTIDE SEQUENCE</scope>
    <source>
        <strain evidence="5">NRRL B-16292</strain>
    </source>
</reference>
<evidence type="ECO:0000256" key="3">
    <source>
        <dbReference type="ARBA" id="ARBA00023002"/>
    </source>
</evidence>
<evidence type="ECO:0000313" key="6">
    <source>
        <dbReference type="Proteomes" id="UP001059617"/>
    </source>
</evidence>
<reference evidence="5" key="1">
    <citation type="submission" date="2021-04" db="EMBL/GenBank/DDBJ databases">
        <authorList>
            <person name="Hartkoorn R.C."/>
            <person name="Beaudoing E."/>
            <person name="Hot D."/>
        </authorList>
    </citation>
    <scope>NUCLEOTIDE SEQUENCE</scope>
    <source>
        <strain evidence="5">NRRL B-16292</strain>
    </source>
</reference>
<accession>A0ABY5WCH1</accession>
<protein>
    <submittedName>
        <fullName evidence="5">Aldo/keto reductase</fullName>
    </submittedName>
</protein>
<keyword evidence="2" id="KW-0521">NADP</keyword>
<dbReference type="InterPro" id="IPR036812">
    <property type="entry name" value="NAD(P)_OxRdtase_dom_sf"/>
</dbReference>